<sequence length="317" mass="33485">MLTATGPDRPVSRAAVWASFAAIAATIMAFTIALFADFTVGGKGRDWFGGGAWENPRIIQESAGNQLAGIVLSLVVMCILLATLLALDRKRTTHRLLLVICALSWAAGIMFDALIRKRPGGPETESGEYGPAAIAFVLAVGSALVAIVICVFAFDSGKPVDRAGTRPLHNLVGIFCVAVGVAWFVPIYHLSGGDDLGSSKINMLMNESGSGHDEDFAPVTISRTIVGTTYLAEITLVLVAALVYLLIASTRRSVAMAVGVIGAVAGIMISQANEALYFYALRQSTGLEFGGAVFVWLGVWVASLMAIVLRAWLRRPG</sequence>
<keyword evidence="1" id="KW-0472">Membrane</keyword>
<dbReference type="AlphaFoldDB" id="A0A7L4YPW9"/>
<feature type="transmembrane region" description="Helical" evidence="1">
    <location>
        <begin position="225"/>
        <end position="247"/>
    </location>
</feature>
<dbReference type="Proteomes" id="UP000463857">
    <property type="component" value="Chromosome"/>
</dbReference>
<protein>
    <submittedName>
        <fullName evidence="2">Uncharacterized protein</fullName>
    </submittedName>
</protein>
<organism evidence="2 3">
    <name type="scientific">Epidermidibacterium keratini</name>
    <dbReference type="NCBI Taxonomy" id="1891644"/>
    <lineage>
        <taxon>Bacteria</taxon>
        <taxon>Bacillati</taxon>
        <taxon>Actinomycetota</taxon>
        <taxon>Actinomycetes</taxon>
        <taxon>Sporichthyales</taxon>
        <taxon>Sporichthyaceae</taxon>
        <taxon>Epidermidibacterium</taxon>
    </lineage>
</organism>
<evidence type="ECO:0000256" key="1">
    <source>
        <dbReference type="SAM" id="Phobius"/>
    </source>
</evidence>
<accession>A0A7L4YPW9</accession>
<keyword evidence="1" id="KW-0812">Transmembrane</keyword>
<feature type="transmembrane region" description="Helical" evidence="1">
    <location>
        <begin position="96"/>
        <end position="115"/>
    </location>
</feature>
<feature type="transmembrane region" description="Helical" evidence="1">
    <location>
        <begin position="168"/>
        <end position="188"/>
    </location>
</feature>
<feature type="transmembrane region" description="Helical" evidence="1">
    <location>
        <begin position="67"/>
        <end position="87"/>
    </location>
</feature>
<keyword evidence="3" id="KW-1185">Reference proteome</keyword>
<reference evidence="2 3" key="1">
    <citation type="journal article" date="2018" name="Int. J. Syst. Evol. Microbiol.">
        <title>Epidermidibacterium keratini gen. nov., sp. nov., a member of the family Sporichthyaceae, isolated from keratin epidermis.</title>
        <authorList>
            <person name="Lee D.G."/>
            <person name="Trujillo M.E."/>
            <person name="Kang S."/>
            <person name="Nam J.J."/>
            <person name="Kim Y.J."/>
        </authorList>
    </citation>
    <scope>NUCLEOTIDE SEQUENCE [LARGE SCALE GENOMIC DNA]</scope>
    <source>
        <strain evidence="2 3">EPI-7</strain>
    </source>
</reference>
<dbReference type="EMBL" id="CP047156">
    <property type="protein sequence ID" value="QHC00953.1"/>
    <property type="molecule type" value="Genomic_DNA"/>
</dbReference>
<name>A0A7L4YPW9_9ACTN</name>
<feature type="transmembrane region" description="Helical" evidence="1">
    <location>
        <begin position="135"/>
        <end position="156"/>
    </location>
</feature>
<feature type="transmembrane region" description="Helical" evidence="1">
    <location>
        <begin position="14"/>
        <end position="36"/>
    </location>
</feature>
<dbReference type="InParanoid" id="A0A7L4YPW9"/>
<proteinExistence type="predicted"/>
<feature type="transmembrane region" description="Helical" evidence="1">
    <location>
        <begin position="254"/>
        <end position="273"/>
    </location>
</feature>
<evidence type="ECO:0000313" key="3">
    <source>
        <dbReference type="Proteomes" id="UP000463857"/>
    </source>
</evidence>
<gene>
    <name evidence="2" type="ORF">EK0264_12090</name>
</gene>
<dbReference type="RefSeq" id="WP_159545945.1">
    <property type="nucleotide sequence ID" value="NZ_CP047156.1"/>
</dbReference>
<dbReference type="KEGG" id="eke:EK0264_12090"/>
<feature type="transmembrane region" description="Helical" evidence="1">
    <location>
        <begin position="293"/>
        <end position="313"/>
    </location>
</feature>
<evidence type="ECO:0000313" key="2">
    <source>
        <dbReference type="EMBL" id="QHC00953.1"/>
    </source>
</evidence>
<keyword evidence="1" id="KW-1133">Transmembrane helix</keyword>